<comment type="similarity">
    <text evidence="3">Belongs to the UDP-glycosyltransferase family.</text>
</comment>
<dbReference type="OMA" id="HIWNRAW"/>
<dbReference type="EMBL" id="JEMT01022433">
    <property type="protein sequence ID" value="EXX65249.1"/>
    <property type="molecule type" value="Genomic_DNA"/>
</dbReference>
<dbReference type="Gene3D" id="3.40.50.2000">
    <property type="entry name" value="Glycogen Phosphorylase B"/>
    <property type="match status" value="2"/>
</dbReference>
<feature type="transmembrane region" description="Helical" evidence="4">
    <location>
        <begin position="518"/>
        <end position="538"/>
    </location>
</feature>
<proteinExistence type="inferred from homology"/>
<dbReference type="STRING" id="1432141.A0A015KCN1"/>
<dbReference type="InterPro" id="IPR035595">
    <property type="entry name" value="UDP_glycos_trans_CS"/>
</dbReference>
<dbReference type="PANTHER" id="PTHR48043">
    <property type="entry name" value="EG:EG0003.4 PROTEIN-RELATED"/>
    <property type="match status" value="1"/>
</dbReference>
<gene>
    <name evidence="6" type="ORF">RirG_135040</name>
</gene>
<dbReference type="InterPro" id="IPR050271">
    <property type="entry name" value="UDP-glycosyltransferase"/>
</dbReference>
<evidence type="ECO:0000256" key="3">
    <source>
        <dbReference type="RuleBase" id="RU003718"/>
    </source>
</evidence>
<feature type="chain" id="PRO_5001475696" evidence="5">
    <location>
        <begin position="25"/>
        <end position="554"/>
    </location>
</feature>
<protein>
    <submittedName>
        <fullName evidence="6">Uncharacterized protein</fullName>
    </submittedName>
</protein>
<feature type="signal peptide" evidence="5">
    <location>
        <begin position="1"/>
        <end position="24"/>
    </location>
</feature>
<evidence type="ECO:0000256" key="1">
    <source>
        <dbReference type="ARBA" id="ARBA00022676"/>
    </source>
</evidence>
<keyword evidence="5" id="KW-0732">Signal</keyword>
<dbReference type="PANTHER" id="PTHR48043:SF145">
    <property type="entry name" value="FI06409P-RELATED"/>
    <property type="match status" value="1"/>
</dbReference>
<sequence>MIKRNSILLLILLLNLVFYVNVNTATTQNYILRKDDFDRSGIPKNILVGSYIGGRSHVKPILDVVAILIERGYNVTLLTAGRYEPSSEYPGLNQITLGLSEVNGNNMKNFKNNVEFDYKGLPQILEPSTNDYKKTYEKYKKTAKEYNIDLFICDVLANEACIDAANNLKKPVVGWTSFLQFMDPVPYKDDPVYGCNTSLENESFFERFRCALIQPLQVASKLGPFAHQLNDIRKQMNIEPSGKIPKVSLSLVDTFFGFELPQPLAPNVQEVGPVLPEEYPPITPELSNFINAHERVLYIAFGTRFFTCTENNNKILQSLVEAINKKIVDGVVWPLGQTSRDNFYPTLNLTDGTQVQTLSILNNKHPHIHITNFAPQFAVLNHTNTKLFFSHGGAGSAHESLYTGTPMLVLPLGGDQMGNAQKLKTAGVALTLSVYNLNVNDILNKMSKLLEDEKIKKNLKRMEVLTKINSKRKYRAADLIEYILHSSGLEEYINDDYLKEWAPAASRMGFIKANNLDVYGALLGIVLTLIGGIVFKLFKSISNPSSIRIKSKKA</sequence>
<dbReference type="GO" id="GO:0008194">
    <property type="term" value="F:UDP-glycosyltransferase activity"/>
    <property type="evidence" value="ECO:0007669"/>
    <property type="project" value="InterPro"/>
</dbReference>
<accession>A0A015KCN1</accession>
<dbReference type="SMR" id="A0A015KCN1"/>
<name>A0A015KCN1_RHIIW</name>
<evidence type="ECO:0000256" key="2">
    <source>
        <dbReference type="ARBA" id="ARBA00022679"/>
    </source>
</evidence>
<dbReference type="OrthoDB" id="5835829at2759"/>
<dbReference type="CDD" id="cd03784">
    <property type="entry name" value="GT1_Gtf-like"/>
    <property type="match status" value="1"/>
</dbReference>
<evidence type="ECO:0000256" key="4">
    <source>
        <dbReference type="SAM" id="Phobius"/>
    </source>
</evidence>
<dbReference type="PROSITE" id="PS00375">
    <property type="entry name" value="UDPGT"/>
    <property type="match status" value="1"/>
</dbReference>
<dbReference type="SUPFAM" id="SSF53756">
    <property type="entry name" value="UDP-Glycosyltransferase/glycogen phosphorylase"/>
    <property type="match status" value="1"/>
</dbReference>
<evidence type="ECO:0000313" key="6">
    <source>
        <dbReference type="EMBL" id="EXX65249.1"/>
    </source>
</evidence>
<organism evidence="6 7">
    <name type="scientific">Rhizophagus irregularis (strain DAOM 197198w)</name>
    <name type="common">Glomus intraradices</name>
    <dbReference type="NCBI Taxonomy" id="1432141"/>
    <lineage>
        <taxon>Eukaryota</taxon>
        <taxon>Fungi</taxon>
        <taxon>Fungi incertae sedis</taxon>
        <taxon>Mucoromycota</taxon>
        <taxon>Glomeromycotina</taxon>
        <taxon>Glomeromycetes</taxon>
        <taxon>Glomerales</taxon>
        <taxon>Glomeraceae</taxon>
        <taxon>Rhizophagus</taxon>
    </lineage>
</organism>
<keyword evidence="7" id="KW-1185">Reference proteome</keyword>
<reference evidence="6 7" key="1">
    <citation type="submission" date="2014-02" db="EMBL/GenBank/DDBJ databases">
        <title>Single nucleus genome sequencing reveals high similarity among nuclei of an endomycorrhizal fungus.</title>
        <authorList>
            <person name="Lin K."/>
            <person name="Geurts R."/>
            <person name="Zhang Z."/>
            <person name="Limpens E."/>
            <person name="Saunders D.G."/>
            <person name="Mu D."/>
            <person name="Pang E."/>
            <person name="Cao H."/>
            <person name="Cha H."/>
            <person name="Lin T."/>
            <person name="Zhou Q."/>
            <person name="Shang Y."/>
            <person name="Li Y."/>
            <person name="Ivanov S."/>
            <person name="Sharma T."/>
            <person name="Velzen R.V."/>
            <person name="Ruijter N.D."/>
            <person name="Aanen D.K."/>
            <person name="Win J."/>
            <person name="Kamoun S."/>
            <person name="Bisseling T."/>
            <person name="Huang S."/>
        </authorList>
    </citation>
    <scope>NUCLEOTIDE SEQUENCE [LARGE SCALE GENOMIC DNA]</scope>
    <source>
        <strain evidence="7">DAOM197198w</strain>
    </source>
</reference>
<comment type="caution">
    <text evidence="6">The sequence shown here is derived from an EMBL/GenBank/DDBJ whole genome shotgun (WGS) entry which is preliminary data.</text>
</comment>
<keyword evidence="1 3" id="KW-0328">Glycosyltransferase</keyword>
<keyword evidence="4" id="KW-0812">Transmembrane</keyword>
<dbReference type="AlphaFoldDB" id="A0A015KCN1"/>
<evidence type="ECO:0000256" key="5">
    <source>
        <dbReference type="SAM" id="SignalP"/>
    </source>
</evidence>
<dbReference type="InterPro" id="IPR002213">
    <property type="entry name" value="UDP_glucos_trans"/>
</dbReference>
<dbReference type="Proteomes" id="UP000022910">
    <property type="component" value="Unassembled WGS sequence"/>
</dbReference>
<keyword evidence="4" id="KW-0472">Membrane</keyword>
<evidence type="ECO:0000313" key="7">
    <source>
        <dbReference type="Proteomes" id="UP000022910"/>
    </source>
</evidence>
<keyword evidence="2 3" id="KW-0808">Transferase</keyword>
<dbReference type="Pfam" id="PF00201">
    <property type="entry name" value="UDPGT"/>
    <property type="match status" value="1"/>
</dbReference>
<keyword evidence="4" id="KW-1133">Transmembrane helix</keyword>
<dbReference type="HOGENOM" id="CLU_036519_2_0_1"/>